<dbReference type="InterPro" id="IPR001584">
    <property type="entry name" value="Integrase_cat-core"/>
</dbReference>
<dbReference type="EMBL" id="JANPWB010000014">
    <property type="protein sequence ID" value="KAJ1101541.1"/>
    <property type="molecule type" value="Genomic_DNA"/>
</dbReference>
<feature type="domain" description="Integrase catalytic" evidence="1">
    <location>
        <begin position="1"/>
        <end position="152"/>
    </location>
</feature>
<reference evidence="2" key="1">
    <citation type="journal article" date="2022" name="bioRxiv">
        <title>Sequencing and chromosome-scale assembly of the giantPleurodeles waltlgenome.</title>
        <authorList>
            <person name="Brown T."/>
            <person name="Elewa A."/>
            <person name="Iarovenko S."/>
            <person name="Subramanian E."/>
            <person name="Araus A.J."/>
            <person name="Petzold A."/>
            <person name="Susuki M."/>
            <person name="Suzuki K.-i.T."/>
            <person name="Hayashi T."/>
            <person name="Toyoda A."/>
            <person name="Oliveira C."/>
            <person name="Osipova E."/>
            <person name="Leigh N.D."/>
            <person name="Simon A."/>
            <person name="Yun M.H."/>
        </authorList>
    </citation>
    <scope>NUCLEOTIDE SEQUENCE</scope>
    <source>
        <strain evidence="2">20211129_DDA</strain>
        <tissue evidence="2">Liver</tissue>
    </source>
</reference>
<dbReference type="SUPFAM" id="SSF53098">
    <property type="entry name" value="Ribonuclease H-like"/>
    <property type="match status" value="1"/>
</dbReference>
<dbReference type="Pfam" id="PF00665">
    <property type="entry name" value="rve"/>
    <property type="match status" value="1"/>
</dbReference>
<dbReference type="InterPro" id="IPR050951">
    <property type="entry name" value="Retrovirus_Pol_polyprotein"/>
</dbReference>
<accession>A0AAV7MCQ4</accession>
<evidence type="ECO:0000259" key="1">
    <source>
        <dbReference type="PROSITE" id="PS50994"/>
    </source>
</evidence>
<organism evidence="2 3">
    <name type="scientific">Pleurodeles waltl</name>
    <name type="common">Iberian ribbed newt</name>
    <dbReference type="NCBI Taxonomy" id="8319"/>
    <lineage>
        <taxon>Eukaryota</taxon>
        <taxon>Metazoa</taxon>
        <taxon>Chordata</taxon>
        <taxon>Craniata</taxon>
        <taxon>Vertebrata</taxon>
        <taxon>Euteleostomi</taxon>
        <taxon>Amphibia</taxon>
        <taxon>Batrachia</taxon>
        <taxon>Caudata</taxon>
        <taxon>Salamandroidea</taxon>
        <taxon>Salamandridae</taxon>
        <taxon>Pleurodelinae</taxon>
        <taxon>Pleurodeles</taxon>
    </lineage>
</organism>
<dbReference type="Proteomes" id="UP001066276">
    <property type="component" value="Chromosome 10"/>
</dbReference>
<comment type="caution">
    <text evidence="2">The sequence shown here is derived from an EMBL/GenBank/DDBJ whole genome shotgun (WGS) entry which is preliminary data.</text>
</comment>
<dbReference type="GO" id="GO:0015074">
    <property type="term" value="P:DNA integration"/>
    <property type="evidence" value="ECO:0007669"/>
    <property type="project" value="InterPro"/>
</dbReference>
<proteinExistence type="predicted"/>
<protein>
    <recommendedName>
        <fullName evidence="1">Integrase catalytic domain-containing protein</fullName>
    </recommendedName>
</protein>
<dbReference type="PROSITE" id="PS50994">
    <property type="entry name" value="INTEGRASE"/>
    <property type="match status" value="1"/>
</dbReference>
<keyword evidence="3" id="KW-1185">Reference proteome</keyword>
<dbReference type="InterPro" id="IPR012337">
    <property type="entry name" value="RNaseH-like_sf"/>
</dbReference>
<dbReference type="InterPro" id="IPR036397">
    <property type="entry name" value="RNaseH_sf"/>
</dbReference>
<dbReference type="Gene3D" id="3.30.420.10">
    <property type="entry name" value="Ribonuclease H-like superfamily/Ribonuclease H"/>
    <property type="match status" value="1"/>
</dbReference>
<gene>
    <name evidence="2" type="ORF">NDU88_006608</name>
</gene>
<name>A0AAV7MCQ4_PLEWA</name>
<dbReference type="AlphaFoldDB" id="A0AAV7MCQ4"/>
<evidence type="ECO:0000313" key="2">
    <source>
        <dbReference type="EMBL" id="KAJ1101541.1"/>
    </source>
</evidence>
<sequence>MGPIVEENMEWYIIVVVDYFSKWPEIKIVTKANPVNVLMFLDELFQRERLPKKIITDNGVQFKSEEIEEFLKRNGIEHKLVSVDHPSGNGEVVRFNRVIKDSLQLARYKNVDWKTCVKKMIWMYRTSSTVTGHTLFTVMRGRIPFTKDNQGWLSKSRMKEWSPVEVKKNIQKAQGLYKNFVDLKSGAKEINLKKGDVVYVKLPGKVKKRRYQTSEPKTVLEIYKNSAKLSDGRVWHMSRFARFRGDSTDVDGNISAESTNNYFWLDTVHNDIPTGMEDLTGAEEGYSAYEGAGVNNDISAPEARVINDNSAQSEKNRTYKSKLGRVVKKPAYLKDYVVY</sequence>
<evidence type="ECO:0000313" key="3">
    <source>
        <dbReference type="Proteomes" id="UP001066276"/>
    </source>
</evidence>
<dbReference type="PANTHER" id="PTHR37984">
    <property type="entry name" value="PROTEIN CBG26694"/>
    <property type="match status" value="1"/>
</dbReference>
<dbReference type="GO" id="GO:0003676">
    <property type="term" value="F:nucleic acid binding"/>
    <property type="evidence" value="ECO:0007669"/>
    <property type="project" value="InterPro"/>
</dbReference>
<dbReference type="PANTHER" id="PTHR37984:SF5">
    <property type="entry name" value="PROTEIN NYNRIN-LIKE"/>
    <property type="match status" value="1"/>
</dbReference>